<gene>
    <name evidence="10 15" type="primary">murF</name>
    <name evidence="15" type="ORF">JI744_10705</name>
</gene>
<evidence type="ECO:0000256" key="10">
    <source>
        <dbReference type="HAMAP-Rule" id="MF_02019"/>
    </source>
</evidence>
<keyword evidence="5 10" id="KW-0067">ATP-binding</keyword>
<evidence type="ECO:0000313" key="15">
    <source>
        <dbReference type="EMBL" id="MBL4928575.1"/>
    </source>
</evidence>
<keyword evidence="3 10" id="KW-0132">Cell division</keyword>
<evidence type="ECO:0000256" key="4">
    <source>
        <dbReference type="ARBA" id="ARBA00022741"/>
    </source>
</evidence>
<dbReference type="InterPro" id="IPR013221">
    <property type="entry name" value="Mur_ligase_cen"/>
</dbReference>
<evidence type="ECO:0000313" key="16">
    <source>
        <dbReference type="Proteomes" id="UP000619033"/>
    </source>
</evidence>
<dbReference type="GO" id="GO:0071555">
    <property type="term" value="P:cell wall organization"/>
    <property type="evidence" value="ECO:0007669"/>
    <property type="project" value="UniProtKB-KW"/>
</dbReference>
<keyword evidence="1 10" id="KW-0963">Cytoplasm</keyword>
<keyword evidence="2 10" id="KW-0436">Ligase</keyword>
<dbReference type="PANTHER" id="PTHR43024">
    <property type="entry name" value="UDP-N-ACETYLMURAMOYL-TRIPEPTIDE--D-ALANYL-D-ALANINE LIGASE"/>
    <property type="match status" value="1"/>
</dbReference>
<evidence type="ECO:0000259" key="12">
    <source>
        <dbReference type="Pfam" id="PF01225"/>
    </source>
</evidence>
<dbReference type="Pfam" id="PF08245">
    <property type="entry name" value="Mur_ligase_M"/>
    <property type="match status" value="1"/>
</dbReference>
<keyword evidence="8 10" id="KW-0131">Cell cycle</keyword>
<dbReference type="Gene3D" id="3.40.1390.10">
    <property type="entry name" value="MurE/MurF, N-terminal domain"/>
    <property type="match status" value="1"/>
</dbReference>
<dbReference type="SUPFAM" id="SSF53244">
    <property type="entry name" value="MurD-like peptide ligases, peptide-binding domain"/>
    <property type="match status" value="1"/>
</dbReference>
<dbReference type="Pfam" id="PF01225">
    <property type="entry name" value="Mur_ligase"/>
    <property type="match status" value="1"/>
</dbReference>
<dbReference type="InterPro" id="IPR036615">
    <property type="entry name" value="Mur_ligase_C_dom_sf"/>
</dbReference>
<comment type="subcellular location">
    <subcellularLocation>
        <location evidence="10 11">Cytoplasm</location>
    </subcellularLocation>
</comment>
<dbReference type="EMBL" id="JAESVP010000005">
    <property type="protein sequence ID" value="MBL4928575.1"/>
    <property type="molecule type" value="Genomic_DNA"/>
</dbReference>
<feature type="domain" description="Mur ligase N-terminal catalytic" evidence="12">
    <location>
        <begin position="25"/>
        <end position="69"/>
    </location>
</feature>
<sequence length="479" mass="49507">MMALWTSAKAAEATGGRATAPWAATGVSIDTRTLQPGDLFVALKDVRDGHEFVAQALAKGAAAALVSHIPDGVSPDAPLLIVPDVLQGLADLGAAGRARTRAKVVGVTGSVGKTSTKEMLRVTLAGQGSVHAAEASYNNHWGVPLTLARMPEDVDFAVIEIGMNHPGEIAPLARMARPHVALITTVAPAHLEAFDSLEAIAREKAAIFLGLEPGGTAILPADLSVTPTLRAGAAQAAHMVTFGAADGADWHLTATKLCDTATVVQVSHAGQPMLFKVMSPGRHFAVNGLAVLAAAEALGLDPVLAATDLGRWSPPAGRGAREHIILDVVEETAFDLIDDAFNANPASVAASLDVLIAATPQDGVGAKAKGRRIAVLGDMLELGLTEAALHLAIARHPGLDQIDVIHCVGPRMKALHAALPRSQRGQWVEKATDLASHSRSLIDPGDVILVKGSKGIKVSLVVDALRKLGQQATLVKGEA</sequence>
<keyword evidence="4 10" id="KW-0547">Nucleotide-binding</keyword>
<dbReference type="GO" id="GO:0005524">
    <property type="term" value="F:ATP binding"/>
    <property type="evidence" value="ECO:0007669"/>
    <property type="project" value="UniProtKB-UniRule"/>
</dbReference>
<dbReference type="GO" id="GO:0047480">
    <property type="term" value="F:UDP-N-acetylmuramoyl-tripeptide-D-alanyl-D-alanine ligase activity"/>
    <property type="evidence" value="ECO:0007669"/>
    <property type="project" value="UniProtKB-UniRule"/>
</dbReference>
<name>A0A8J7MP94_9RHOB</name>
<evidence type="ECO:0000256" key="3">
    <source>
        <dbReference type="ARBA" id="ARBA00022618"/>
    </source>
</evidence>
<evidence type="ECO:0000256" key="1">
    <source>
        <dbReference type="ARBA" id="ARBA00022490"/>
    </source>
</evidence>
<dbReference type="InterPro" id="IPR051046">
    <property type="entry name" value="MurCDEF_CellWall_CoF430Synth"/>
</dbReference>
<dbReference type="InterPro" id="IPR036565">
    <property type="entry name" value="Mur-like_cat_sf"/>
</dbReference>
<keyword evidence="9 10" id="KW-0961">Cell wall biogenesis/degradation</keyword>
<comment type="function">
    <text evidence="10 11">Involved in cell wall formation. Catalyzes the final step in the synthesis of UDP-N-acetylmuramoyl-pentapeptide, the precursor of murein.</text>
</comment>
<evidence type="ECO:0000256" key="11">
    <source>
        <dbReference type="RuleBase" id="RU004136"/>
    </source>
</evidence>
<dbReference type="AlphaFoldDB" id="A0A8J7MP94"/>
<dbReference type="InterPro" id="IPR035911">
    <property type="entry name" value="MurE/MurF_N"/>
</dbReference>
<dbReference type="InterPro" id="IPR004101">
    <property type="entry name" value="Mur_ligase_C"/>
</dbReference>
<evidence type="ECO:0000256" key="9">
    <source>
        <dbReference type="ARBA" id="ARBA00023316"/>
    </source>
</evidence>
<dbReference type="NCBIfam" id="TIGR01143">
    <property type="entry name" value="murF"/>
    <property type="match status" value="1"/>
</dbReference>
<evidence type="ECO:0000256" key="2">
    <source>
        <dbReference type="ARBA" id="ARBA00022598"/>
    </source>
</evidence>
<keyword evidence="7 10" id="KW-0573">Peptidoglycan synthesis</keyword>
<dbReference type="InterPro" id="IPR000713">
    <property type="entry name" value="Mur_ligase_N"/>
</dbReference>
<evidence type="ECO:0000256" key="6">
    <source>
        <dbReference type="ARBA" id="ARBA00022960"/>
    </source>
</evidence>
<comment type="caution">
    <text evidence="15">The sequence shown here is derived from an EMBL/GenBank/DDBJ whole genome shotgun (WGS) entry which is preliminary data.</text>
</comment>
<dbReference type="HAMAP" id="MF_02019">
    <property type="entry name" value="MurF"/>
    <property type="match status" value="1"/>
</dbReference>
<dbReference type="RefSeq" id="WP_202661472.1">
    <property type="nucleotide sequence ID" value="NZ_JAESVP010000005.1"/>
</dbReference>
<dbReference type="SUPFAM" id="SSF63418">
    <property type="entry name" value="MurE/MurF N-terminal domain"/>
    <property type="match status" value="1"/>
</dbReference>
<proteinExistence type="inferred from homology"/>
<dbReference type="GO" id="GO:0009252">
    <property type="term" value="P:peptidoglycan biosynthetic process"/>
    <property type="evidence" value="ECO:0007669"/>
    <property type="project" value="UniProtKB-UniRule"/>
</dbReference>
<dbReference type="GO" id="GO:0005737">
    <property type="term" value="C:cytoplasm"/>
    <property type="evidence" value="ECO:0007669"/>
    <property type="project" value="UniProtKB-SubCell"/>
</dbReference>
<dbReference type="EC" id="6.3.2.10" evidence="10 11"/>
<comment type="similarity">
    <text evidence="10">Belongs to the MurCDEF family. MurF subfamily.</text>
</comment>
<dbReference type="SUPFAM" id="SSF53623">
    <property type="entry name" value="MurD-like peptide ligases, catalytic domain"/>
    <property type="match status" value="1"/>
</dbReference>
<dbReference type="Proteomes" id="UP000619033">
    <property type="component" value="Unassembled WGS sequence"/>
</dbReference>
<keyword evidence="6 10" id="KW-0133">Cell shape</keyword>
<keyword evidence="16" id="KW-1185">Reference proteome</keyword>
<accession>A0A8J7MP94</accession>
<reference evidence="15" key="1">
    <citation type="submission" date="2021-01" db="EMBL/GenBank/DDBJ databases">
        <title>Genome seq and assembly of Tabrizicola sp. KVB23.</title>
        <authorList>
            <person name="Chhetri G."/>
        </authorList>
    </citation>
    <scope>NUCLEOTIDE SEQUENCE</scope>
    <source>
        <strain evidence="15">KVB23</strain>
    </source>
</reference>
<evidence type="ECO:0000256" key="5">
    <source>
        <dbReference type="ARBA" id="ARBA00022840"/>
    </source>
</evidence>
<evidence type="ECO:0000259" key="14">
    <source>
        <dbReference type="Pfam" id="PF08245"/>
    </source>
</evidence>
<comment type="pathway">
    <text evidence="10 11">Cell wall biogenesis; peptidoglycan biosynthesis.</text>
</comment>
<feature type="domain" description="Mur ligase central" evidence="14">
    <location>
        <begin position="107"/>
        <end position="295"/>
    </location>
</feature>
<dbReference type="GO" id="GO:0008360">
    <property type="term" value="P:regulation of cell shape"/>
    <property type="evidence" value="ECO:0007669"/>
    <property type="project" value="UniProtKB-KW"/>
</dbReference>
<dbReference type="UniPathway" id="UPA00219"/>
<dbReference type="Gene3D" id="3.40.1190.10">
    <property type="entry name" value="Mur-like, catalytic domain"/>
    <property type="match status" value="1"/>
</dbReference>
<organism evidence="15 16">
    <name type="scientific">Fuscibacter oryzae</name>
    <dbReference type="NCBI Taxonomy" id="2803939"/>
    <lineage>
        <taxon>Bacteria</taxon>
        <taxon>Pseudomonadati</taxon>
        <taxon>Pseudomonadota</taxon>
        <taxon>Alphaproteobacteria</taxon>
        <taxon>Rhodobacterales</taxon>
        <taxon>Paracoccaceae</taxon>
        <taxon>Fuscibacter</taxon>
    </lineage>
</organism>
<dbReference type="PANTHER" id="PTHR43024:SF1">
    <property type="entry name" value="UDP-N-ACETYLMURAMOYL-TRIPEPTIDE--D-ALANYL-D-ALANINE LIGASE"/>
    <property type="match status" value="1"/>
</dbReference>
<protein>
    <recommendedName>
        <fullName evidence="10 11">UDP-N-acetylmuramoyl-tripeptide--D-alanyl-D-alanine ligase</fullName>
        <ecNumber evidence="10 11">6.3.2.10</ecNumber>
    </recommendedName>
    <alternativeName>
        <fullName evidence="10">D-alanyl-D-alanine-adding enzyme</fullName>
    </alternativeName>
</protein>
<dbReference type="Gene3D" id="3.90.190.20">
    <property type="entry name" value="Mur ligase, C-terminal domain"/>
    <property type="match status" value="1"/>
</dbReference>
<evidence type="ECO:0000259" key="13">
    <source>
        <dbReference type="Pfam" id="PF02875"/>
    </source>
</evidence>
<evidence type="ECO:0000256" key="7">
    <source>
        <dbReference type="ARBA" id="ARBA00022984"/>
    </source>
</evidence>
<dbReference type="Pfam" id="PF02875">
    <property type="entry name" value="Mur_ligase_C"/>
    <property type="match status" value="1"/>
</dbReference>
<feature type="binding site" evidence="10">
    <location>
        <begin position="109"/>
        <end position="115"/>
    </location>
    <ligand>
        <name>ATP</name>
        <dbReference type="ChEBI" id="CHEBI:30616"/>
    </ligand>
</feature>
<dbReference type="GO" id="GO:0051301">
    <property type="term" value="P:cell division"/>
    <property type="evidence" value="ECO:0007669"/>
    <property type="project" value="UniProtKB-KW"/>
</dbReference>
<dbReference type="InterPro" id="IPR005863">
    <property type="entry name" value="UDP-N-AcMur_synth"/>
</dbReference>
<feature type="domain" description="Mur ligase C-terminal" evidence="13">
    <location>
        <begin position="328"/>
        <end position="453"/>
    </location>
</feature>
<evidence type="ECO:0000256" key="8">
    <source>
        <dbReference type="ARBA" id="ARBA00023306"/>
    </source>
</evidence>
<comment type="catalytic activity">
    <reaction evidence="10 11">
        <text>D-alanyl-D-alanine + UDP-N-acetyl-alpha-D-muramoyl-L-alanyl-gamma-D-glutamyl-meso-2,6-diaminopimelate + ATP = UDP-N-acetyl-alpha-D-muramoyl-L-alanyl-gamma-D-glutamyl-meso-2,6-diaminopimeloyl-D-alanyl-D-alanine + ADP + phosphate + H(+)</text>
        <dbReference type="Rhea" id="RHEA:28374"/>
        <dbReference type="ChEBI" id="CHEBI:15378"/>
        <dbReference type="ChEBI" id="CHEBI:30616"/>
        <dbReference type="ChEBI" id="CHEBI:43474"/>
        <dbReference type="ChEBI" id="CHEBI:57822"/>
        <dbReference type="ChEBI" id="CHEBI:61386"/>
        <dbReference type="ChEBI" id="CHEBI:83905"/>
        <dbReference type="ChEBI" id="CHEBI:456216"/>
        <dbReference type="EC" id="6.3.2.10"/>
    </reaction>
</comment>